<evidence type="ECO:0000313" key="10">
    <source>
        <dbReference type="EMBL" id="CAF4070569.1"/>
    </source>
</evidence>
<evidence type="ECO:0000313" key="7">
    <source>
        <dbReference type="EMBL" id="CAF1595257.1"/>
    </source>
</evidence>
<dbReference type="AlphaFoldDB" id="A0A816AD20"/>
<accession>A0A816AD20</accession>
<dbReference type="Proteomes" id="UP000681967">
    <property type="component" value="Unassembled WGS sequence"/>
</dbReference>
<evidence type="ECO:0000256" key="4">
    <source>
        <dbReference type="ARBA" id="ARBA00023136"/>
    </source>
</evidence>
<feature type="domain" description="G-protein coupled receptors family 1 profile" evidence="6">
    <location>
        <begin position="45"/>
        <end position="297"/>
    </location>
</feature>
<comment type="caution">
    <text evidence="7">The sequence shown here is derived from an EMBL/GenBank/DDBJ whole genome shotgun (WGS) entry which is preliminary data.</text>
</comment>
<feature type="transmembrane region" description="Helical" evidence="5">
    <location>
        <begin position="272"/>
        <end position="291"/>
    </location>
</feature>
<feature type="transmembrane region" description="Helical" evidence="5">
    <location>
        <begin position="234"/>
        <end position="260"/>
    </location>
</feature>
<dbReference type="Proteomes" id="UP000663887">
    <property type="component" value="Unassembled WGS sequence"/>
</dbReference>
<gene>
    <name evidence="9" type="ORF">BYL167_LOCUS4374</name>
    <name evidence="7" type="ORF">CJN711_LOCUS34503</name>
    <name evidence="10" type="ORF">UXM345_LOCUS20414</name>
    <name evidence="8" type="ORF">XDN619_LOCUS15138</name>
</gene>
<organism evidence="7 11">
    <name type="scientific">Rotaria magnacalcarata</name>
    <dbReference type="NCBI Taxonomy" id="392030"/>
    <lineage>
        <taxon>Eukaryota</taxon>
        <taxon>Metazoa</taxon>
        <taxon>Spiralia</taxon>
        <taxon>Gnathifera</taxon>
        <taxon>Rotifera</taxon>
        <taxon>Eurotatoria</taxon>
        <taxon>Bdelloidea</taxon>
        <taxon>Philodinida</taxon>
        <taxon>Philodinidae</taxon>
        <taxon>Rotaria</taxon>
    </lineage>
</organism>
<dbReference type="EMBL" id="CAJNRG010006148">
    <property type="protein sequence ID" value="CAF2083100.1"/>
    <property type="molecule type" value="Genomic_DNA"/>
</dbReference>
<feature type="transmembrane region" description="Helical" evidence="5">
    <location>
        <begin position="128"/>
        <end position="149"/>
    </location>
</feature>
<dbReference type="SUPFAM" id="SSF81321">
    <property type="entry name" value="Family A G protein-coupled receptor-like"/>
    <property type="match status" value="1"/>
</dbReference>
<dbReference type="EMBL" id="CAJNOV010016739">
    <property type="protein sequence ID" value="CAF1595257.1"/>
    <property type="molecule type" value="Genomic_DNA"/>
</dbReference>
<dbReference type="InterPro" id="IPR017452">
    <property type="entry name" value="GPCR_Rhodpsn_7TM"/>
</dbReference>
<evidence type="ECO:0000256" key="2">
    <source>
        <dbReference type="ARBA" id="ARBA00022692"/>
    </source>
</evidence>
<protein>
    <recommendedName>
        <fullName evidence="6">G-protein coupled receptors family 1 profile domain-containing protein</fullName>
    </recommendedName>
</protein>
<feature type="transmembrane region" description="Helical" evidence="5">
    <location>
        <begin position="170"/>
        <end position="192"/>
    </location>
</feature>
<keyword evidence="3 5" id="KW-1133">Transmembrane helix</keyword>
<feature type="transmembrane region" description="Helical" evidence="5">
    <location>
        <begin position="31"/>
        <end position="54"/>
    </location>
</feature>
<reference evidence="7" key="1">
    <citation type="submission" date="2021-02" db="EMBL/GenBank/DDBJ databases">
        <authorList>
            <person name="Nowell W R."/>
        </authorList>
    </citation>
    <scope>NUCLEOTIDE SEQUENCE</scope>
</reference>
<name>A0A816AD20_9BILA</name>
<dbReference type="Proteomes" id="UP000663855">
    <property type="component" value="Unassembled WGS sequence"/>
</dbReference>
<keyword evidence="4 5" id="KW-0472">Membrane</keyword>
<dbReference type="GO" id="GO:0016020">
    <property type="term" value="C:membrane"/>
    <property type="evidence" value="ECO:0007669"/>
    <property type="project" value="UniProtKB-SubCell"/>
</dbReference>
<evidence type="ECO:0000313" key="9">
    <source>
        <dbReference type="EMBL" id="CAF3825401.1"/>
    </source>
</evidence>
<dbReference type="PROSITE" id="PS50262">
    <property type="entry name" value="G_PROTEIN_RECEP_F1_2"/>
    <property type="match status" value="1"/>
</dbReference>
<evidence type="ECO:0000313" key="8">
    <source>
        <dbReference type="EMBL" id="CAF2083100.1"/>
    </source>
</evidence>
<keyword evidence="2 5" id="KW-0812">Transmembrane</keyword>
<dbReference type="Proteomes" id="UP000663842">
    <property type="component" value="Unassembled WGS sequence"/>
</dbReference>
<dbReference type="EMBL" id="CAJOBH010000920">
    <property type="protein sequence ID" value="CAF3825401.1"/>
    <property type="molecule type" value="Genomic_DNA"/>
</dbReference>
<proteinExistence type="predicted"/>
<dbReference type="Gene3D" id="1.20.1070.10">
    <property type="entry name" value="Rhodopsin 7-helix transmembrane proteins"/>
    <property type="match status" value="1"/>
</dbReference>
<evidence type="ECO:0000259" key="6">
    <source>
        <dbReference type="PROSITE" id="PS50262"/>
    </source>
</evidence>
<comment type="subcellular location">
    <subcellularLocation>
        <location evidence="1">Membrane</location>
    </subcellularLocation>
</comment>
<evidence type="ECO:0000256" key="3">
    <source>
        <dbReference type="ARBA" id="ARBA00022989"/>
    </source>
</evidence>
<evidence type="ECO:0000256" key="1">
    <source>
        <dbReference type="ARBA" id="ARBA00004370"/>
    </source>
</evidence>
<sequence>MNGNESVHSFYSNQKNRASYDSLSRISYDQYSIFAACSALLGLPSNILLLVILFRIGLFDKRQNVLSCLPFIKIRSTGSFERFLFEVVFIDTLLIIYHFVDNLLSYIHKDRSNGQHYLIHLSDFCCKFFTYIAKMSVLLTTWLLLFLILNQLTLTMEHNNHHRSCWSRGLYYVNAKYSTVFLIFIFSIYNIYPIEVLIYQKKEEQEDYGQGGRPDACLMSKEGVNVILLNATNYGYSLLGVAIPCIIIFGISITIVYRACRKNTNTNKECNSLYYIAATIGIVHALFNLPARITDLLLMFVNPYADTWFFPLLIKFNHESQSFISLSYGYKCFICILMSRRFRLHAKSVLCFLIESKYEDRHTIERLNSNDEWQQLTELKKLEKINHQGTESHSNKKKVIKSLSRKFQFSHINKDDVQRYKTSETTSWIRPYFTRNEKYHSLRPCGPSASCHEISAISSSLPSTIVEFPEIHSQKKLDRSSPHNLTQPSSFIVSVPLPNGESVYLPLPQKRASNYRSSPRIKHKIDPSSNLGTLKETLLPESVEEQSTNSINFLSSSHVY</sequence>
<dbReference type="EMBL" id="CAJOBF010003038">
    <property type="protein sequence ID" value="CAF4070569.1"/>
    <property type="molecule type" value="Genomic_DNA"/>
</dbReference>
<feature type="transmembrane region" description="Helical" evidence="5">
    <location>
        <begin position="83"/>
        <end position="100"/>
    </location>
</feature>
<evidence type="ECO:0000256" key="5">
    <source>
        <dbReference type="SAM" id="Phobius"/>
    </source>
</evidence>
<evidence type="ECO:0000313" key="11">
    <source>
        <dbReference type="Proteomes" id="UP000663855"/>
    </source>
</evidence>